<evidence type="ECO:0000259" key="1">
    <source>
        <dbReference type="PROSITE" id="PS51819"/>
    </source>
</evidence>
<dbReference type="InterPro" id="IPR037523">
    <property type="entry name" value="VOC_core"/>
</dbReference>
<sequence>MSEFARGVPSLVDVTFTDREASKDFYRELLGWRFDDALDPSGTYTYAVRDGDVVAGLRPAPPDQPPAWTLYLGVADVAAAAERVGELGGQVFFRNDVPGQGSVLIGSDPGGAVFGLWRPESGAGLRRGEPGTLTWAELRTPEGERSDAFYQGLLGHTAQQIGDGAAYDYAVYSVAERPVLGRHRVGEQDLGGAPPHWMVYFAVDPAVGTDALVERAAKLGGGVLAEPADIPAGRFAVVTDPAGAAFALVDESRATRR</sequence>
<reference evidence="2 3" key="1">
    <citation type="submission" date="2018-04" db="EMBL/GenBank/DDBJ databases">
        <title>Novel actinobacteria from marine sediment.</title>
        <authorList>
            <person name="Ng Z.Y."/>
            <person name="Tan G.Y.A."/>
        </authorList>
    </citation>
    <scope>NUCLEOTIDE SEQUENCE [LARGE SCALE GENOMIC DNA]</scope>
    <source>
        <strain evidence="2 3">TPS81</strain>
    </source>
</reference>
<dbReference type="InterPro" id="IPR029068">
    <property type="entry name" value="Glyas_Bleomycin-R_OHBP_Dase"/>
</dbReference>
<dbReference type="InterPro" id="IPR052164">
    <property type="entry name" value="Anthracycline_SecMetBiosynth"/>
</dbReference>
<feature type="domain" description="VOC" evidence="1">
    <location>
        <begin position="132"/>
        <end position="251"/>
    </location>
</feature>
<name>A0A368TAR5_9ACTN</name>
<dbReference type="RefSeq" id="WP_114396823.1">
    <property type="nucleotide sequence ID" value="NZ_QEIM01000019.1"/>
</dbReference>
<gene>
    <name evidence="2" type="ORF">DEF24_03185</name>
</gene>
<accession>A0A368TAR5</accession>
<dbReference type="Proteomes" id="UP000253318">
    <property type="component" value="Unassembled WGS sequence"/>
</dbReference>
<protein>
    <recommendedName>
        <fullName evidence="1">VOC domain-containing protein</fullName>
    </recommendedName>
</protein>
<keyword evidence="3" id="KW-1185">Reference proteome</keyword>
<organism evidence="2 3">
    <name type="scientific">Marinitenerispora sediminis</name>
    <dbReference type="NCBI Taxonomy" id="1931232"/>
    <lineage>
        <taxon>Bacteria</taxon>
        <taxon>Bacillati</taxon>
        <taxon>Actinomycetota</taxon>
        <taxon>Actinomycetes</taxon>
        <taxon>Streptosporangiales</taxon>
        <taxon>Nocardiopsidaceae</taxon>
        <taxon>Marinitenerispora</taxon>
    </lineage>
</organism>
<dbReference type="PANTHER" id="PTHR33993:SF14">
    <property type="entry name" value="GB|AAF24581.1"/>
    <property type="match status" value="1"/>
</dbReference>
<feature type="domain" description="VOC" evidence="1">
    <location>
        <begin position="7"/>
        <end position="119"/>
    </location>
</feature>
<dbReference type="EMBL" id="QEIN01000014">
    <property type="protein sequence ID" value="RCV61845.1"/>
    <property type="molecule type" value="Genomic_DNA"/>
</dbReference>
<dbReference type="PANTHER" id="PTHR33993">
    <property type="entry name" value="GLYOXALASE-RELATED"/>
    <property type="match status" value="1"/>
</dbReference>
<dbReference type="OrthoDB" id="9793039at2"/>
<dbReference type="InterPro" id="IPR041581">
    <property type="entry name" value="Glyoxalase_6"/>
</dbReference>
<dbReference type="AlphaFoldDB" id="A0A368TAR5"/>
<dbReference type="SUPFAM" id="SSF54593">
    <property type="entry name" value="Glyoxalase/Bleomycin resistance protein/Dihydroxybiphenyl dioxygenase"/>
    <property type="match status" value="2"/>
</dbReference>
<dbReference type="Pfam" id="PF18029">
    <property type="entry name" value="Glyoxalase_6"/>
    <property type="match status" value="2"/>
</dbReference>
<evidence type="ECO:0000313" key="2">
    <source>
        <dbReference type="EMBL" id="RCV61845.1"/>
    </source>
</evidence>
<comment type="caution">
    <text evidence="2">The sequence shown here is derived from an EMBL/GenBank/DDBJ whole genome shotgun (WGS) entry which is preliminary data.</text>
</comment>
<dbReference type="CDD" id="cd07247">
    <property type="entry name" value="SgaA_N_like"/>
    <property type="match status" value="2"/>
</dbReference>
<dbReference type="Gene3D" id="3.10.180.10">
    <property type="entry name" value="2,3-Dihydroxybiphenyl 1,2-Dioxygenase, domain 1"/>
    <property type="match status" value="2"/>
</dbReference>
<dbReference type="PROSITE" id="PS51819">
    <property type="entry name" value="VOC"/>
    <property type="match status" value="2"/>
</dbReference>
<evidence type="ECO:0000313" key="3">
    <source>
        <dbReference type="Proteomes" id="UP000253318"/>
    </source>
</evidence>
<proteinExistence type="predicted"/>